<evidence type="ECO:0000313" key="2">
    <source>
        <dbReference type="EMBL" id="MDU0368900.1"/>
    </source>
</evidence>
<evidence type="ECO:0000313" key="3">
    <source>
        <dbReference type="Proteomes" id="UP001250698"/>
    </source>
</evidence>
<dbReference type="RefSeq" id="WP_315996422.1">
    <property type="nucleotide sequence ID" value="NZ_JAWDJT010000001.1"/>
</dbReference>
<dbReference type="PANTHER" id="PTHR30336">
    <property type="entry name" value="INNER MEMBRANE PROTEIN, PROBABLE PERMEASE"/>
    <property type="match status" value="1"/>
</dbReference>
<dbReference type="InterPro" id="IPR014729">
    <property type="entry name" value="Rossmann-like_a/b/a_fold"/>
</dbReference>
<gene>
    <name evidence="2" type="ORF">ROI90_00720</name>
</gene>
<organism evidence="2 3">
    <name type="scientific">Hymenobacter endophyticus</name>
    <dbReference type="NCBI Taxonomy" id="3076335"/>
    <lineage>
        <taxon>Bacteria</taxon>
        <taxon>Pseudomonadati</taxon>
        <taxon>Bacteroidota</taxon>
        <taxon>Cytophagia</taxon>
        <taxon>Cytophagales</taxon>
        <taxon>Hymenobacteraceae</taxon>
        <taxon>Hymenobacter</taxon>
    </lineage>
</organism>
<evidence type="ECO:0000259" key="1">
    <source>
        <dbReference type="Pfam" id="PF02698"/>
    </source>
</evidence>
<feature type="domain" description="DUF218" evidence="1">
    <location>
        <begin position="36"/>
        <end position="176"/>
    </location>
</feature>
<dbReference type="PANTHER" id="PTHR30336:SF20">
    <property type="entry name" value="DUF218 DOMAIN-CONTAINING PROTEIN"/>
    <property type="match status" value="1"/>
</dbReference>
<name>A0ABU3TC15_9BACT</name>
<reference evidence="2 3" key="1">
    <citation type="submission" date="2023-10" db="EMBL/GenBank/DDBJ databases">
        <title>Hymenobacter endophyticus sp. nov., an isolate from the leaf tissues of wheat.</title>
        <authorList>
            <person name="Dai Y."/>
        </authorList>
    </citation>
    <scope>NUCLEOTIDE SEQUENCE [LARGE SCALE GENOMIC DNA]</scope>
    <source>
        <strain evidence="2 3">ZK17L-C2</strain>
    </source>
</reference>
<accession>A0ABU3TC15</accession>
<dbReference type="InterPro" id="IPR003848">
    <property type="entry name" value="DUF218"/>
</dbReference>
<dbReference type="Pfam" id="PF02698">
    <property type="entry name" value="DUF218"/>
    <property type="match status" value="1"/>
</dbReference>
<protein>
    <submittedName>
        <fullName evidence="2">YdcF family protein</fullName>
    </submittedName>
</protein>
<proteinExistence type="predicted"/>
<dbReference type="Gene3D" id="3.40.50.620">
    <property type="entry name" value="HUPs"/>
    <property type="match status" value="1"/>
</dbReference>
<dbReference type="EMBL" id="JAWDJT010000001">
    <property type="protein sequence ID" value="MDU0368900.1"/>
    <property type="molecule type" value="Genomic_DNA"/>
</dbReference>
<dbReference type="InterPro" id="IPR051599">
    <property type="entry name" value="Cell_Envelope_Assoc"/>
</dbReference>
<dbReference type="Proteomes" id="UP001250698">
    <property type="component" value="Unassembled WGS sequence"/>
</dbReference>
<dbReference type="CDD" id="cd06259">
    <property type="entry name" value="YdcF-like"/>
    <property type="match status" value="1"/>
</dbReference>
<sequence length="188" mass="20541">MRRLLLRWLGGLLLAVLLGAGGIAWTGLTARPQPADCLVVLGNTVNPDGTLSPRLRARLAEALRLYRAGLSPRIFVSGGLGREGHYEGTAMRRYLLSRGVPAKVILVDNAGNNTEATARNFATLARARHLRSAVVVSQFFHLPRTQLLLRRQGVATVSASAADYWELRDAYALLREVPAYAKAWHFSG</sequence>
<comment type="caution">
    <text evidence="2">The sequence shown here is derived from an EMBL/GenBank/DDBJ whole genome shotgun (WGS) entry which is preliminary data.</text>
</comment>
<keyword evidence="3" id="KW-1185">Reference proteome</keyword>